<feature type="transmembrane region" description="Helical" evidence="8">
    <location>
        <begin position="6"/>
        <end position="28"/>
    </location>
</feature>
<sequence>MSLFSYLLPLFFPFLVAAFATHAVRGYALKRLLDLPNTRSSHSVPTPRGGGLGIVAALVLATIQLYGLGWVSLDWLMALAGAVPVAAVGFWDDHGHVPARWRLLAQFAAAGWALYWLGGFGELRFAGEAYALGGLGMPLGLLFIVWVLNLFNFMDGIDGIAGVETLTVGFTLAALIGLDPAPVLPGSAEVAAALAAAAGGFLLWNWPPAKIFMGDVGSGFVGFLLGVLALRTAATGGPSLAVWLIALGVFFVDATFTLLRRMADGQRWYEAHRSHAYQHAAQRYGHRPVTLAVLAINLFWLGPLAWAAARWPALEWAWLGMAYAPLLALALRFGAGLSHGTR</sequence>
<evidence type="ECO:0000256" key="2">
    <source>
        <dbReference type="ARBA" id="ARBA00022475"/>
    </source>
</evidence>
<gene>
    <name evidence="9" type="ORF">SAMN02949497_4666</name>
</gene>
<feature type="transmembrane region" description="Helical" evidence="8">
    <location>
        <begin position="240"/>
        <end position="259"/>
    </location>
</feature>
<dbReference type="Proteomes" id="UP000192923">
    <property type="component" value="Unassembled WGS sequence"/>
</dbReference>
<dbReference type="AlphaFoldDB" id="A0A1Y6DCF0"/>
<feature type="transmembrane region" description="Helical" evidence="8">
    <location>
        <begin position="129"/>
        <end position="148"/>
    </location>
</feature>
<dbReference type="OrthoDB" id="9783652at2"/>
<dbReference type="PANTHER" id="PTHR22926">
    <property type="entry name" value="PHOSPHO-N-ACETYLMURAMOYL-PENTAPEPTIDE-TRANSFERASE"/>
    <property type="match status" value="1"/>
</dbReference>
<feature type="binding site" evidence="7">
    <location>
        <position position="152"/>
    </location>
    <ligand>
        <name>Mg(2+)</name>
        <dbReference type="ChEBI" id="CHEBI:18420"/>
    </ligand>
</feature>
<protein>
    <submittedName>
        <fullName evidence="9">Fuc2NAc and GlcNAc transferase</fullName>
    </submittedName>
</protein>
<feature type="transmembrane region" description="Helical" evidence="8">
    <location>
        <begin position="160"/>
        <end position="178"/>
    </location>
</feature>
<dbReference type="RefSeq" id="WP_085216052.1">
    <property type="nucleotide sequence ID" value="NZ_FXAM01000001.1"/>
</dbReference>
<evidence type="ECO:0000256" key="6">
    <source>
        <dbReference type="ARBA" id="ARBA00023136"/>
    </source>
</evidence>
<keyword evidence="7" id="KW-0479">Metal-binding</keyword>
<dbReference type="GO" id="GO:0046872">
    <property type="term" value="F:metal ion binding"/>
    <property type="evidence" value="ECO:0007669"/>
    <property type="project" value="UniProtKB-KW"/>
</dbReference>
<evidence type="ECO:0000256" key="3">
    <source>
        <dbReference type="ARBA" id="ARBA00022679"/>
    </source>
</evidence>
<accession>A0A1Y6DCF0</accession>
<name>A0A1Y6DCF0_9GAMM</name>
<feature type="transmembrane region" description="Helical" evidence="8">
    <location>
        <begin position="49"/>
        <end position="69"/>
    </location>
</feature>
<dbReference type="Pfam" id="PF00953">
    <property type="entry name" value="Glycos_transf_4"/>
    <property type="match status" value="1"/>
</dbReference>
<feature type="transmembrane region" description="Helical" evidence="8">
    <location>
        <begin position="75"/>
        <end position="91"/>
    </location>
</feature>
<feature type="transmembrane region" description="Helical" evidence="8">
    <location>
        <begin position="103"/>
        <end position="123"/>
    </location>
</feature>
<reference evidence="9 10" key="1">
    <citation type="submission" date="2016-12" db="EMBL/GenBank/DDBJ databases">
        <authorList>
            <person name="Song W.-J."/>
            <person name="Kurnit D.M."/>
        </authorList>
    </citation>
    <scope>NUCLEOTIDE SEQUENCE [LARGE SCALE GENOMIC DNA]</scope>
    <source>
        <strain evidence="9 10">175</strain>
    </source>
</reference>
<comment type="subcellular location">
    <subcellularLocation>
        <location evidence="1">Cell membrane</location>
        <topology evidence="1">Multi-pass membrane protein</topology>
    </subcellularLocation>
</comment>
<dbReference type="GO" id="GO:0044038">
    <property type="term" value="P:cell wall macromolecule biosynthetic process"/>
    <property type="evidence" value="ECO:0007669"/>
    <property type="project" value="TreeGrafter"/>
</dbReference>
<evidence type="ECO:0000256" key="5">
    <source>
        <dbReference type="ARBA" id="ARBA00022989"/>
    </source>
</evidence>
<evidence type="ECO:0000256" key="8">
    <source>
        <dbReference type="SAM" id="Phobius"/>
    </source>
</evidence>
<evidence type="ECO:0000256" key="7">
    <source>
        <dbReference type="PIRSR" id="PIRSR600715-1"/>
    </source>
</evidence>
<keyword evidence="10" id="KW-1185">Reference proteome</keyword>
<keyword evidence="5 8" id="KW-1133">Transmembrane helix</keyword>
<keyword evidence="3 9" id="KW-0808">Transferase</keyword>
<comment type="cofactor">
    <cofactor evidence="7">
        <name>Mg(2+)</name>
        <dbReference type="ChEBI" id="CHEBI:18420"/>
    </cofactor>
</comment>
<keyword evidence="4 8" id="KW-0812">Transmembrane</keyword>
<feature type="transmembrane region" description="Helical" evidence="8">
    <location>
        <begin position="315"/>
        <end position="335"/>
    </location>
</feature>
<dbReference type="GO" id="GO:0009103">
    <property type="term" value="P:lipopolysaccharide biosynthetic process"/>
    <property type="evidence" value="ECO:0007669"/>
    <property type="project" value="TreeGrafter"/>
</dbReference>
<evidence type="ECO:0000313" key="9">
    <source>
        <dbReference type="EMBL" id="SMF97245.1"/>
    </source>
</evidence>
<keyword evidence="2" id="KW-1003">Cell membrane</keyword>
<dbReference type="InterPro" id="IPR000715">
    <property type="entry name" value="Glycosyl_transferase_4"/>
</dbReference>
<feature type="transmembrane region" description="Helical" evidence="8">
    <location>
        <begin position="216"/>
        <end position="234"/>
    </location>
</feature>
<evidence type="ECO:0000256" key="4">
    <source>
        <dbReference type="ARBA" id="ARBA00022692"/>
    </source>
</evidence>
<feature type="transmembrane region" description="Helical" evidence="8">
    <location>
        <begin position="184"/>
        <end position="204"/>
    </location>
</feature>
<dbReference type="STRING" id="1760988.SAMN02949497_4666"/>
<dbReference type="EMBL" id="FXAM01000001">
    <property type="protein sequence ID" value="SMF97245.1"/>
    <property type="molecule type" value="Genomic_DNA"/>
</dbReference>
<organism evidence="9 10">
    <name type="scientific">Methylomagnum ishizawai</name>
    <dbReference type="NCBI Taxonomy" id="1760988"/>
    <lineage>
        <taxon>Bacteria</taxon>
        <taxon>Pseudomonadati</taxon>
        <taxon>Pseudomonadota</taxon>
        <taxon>Gammaproteobacteria</taxon>
        <taxon>Methylococcales</taxon>
        <taxon>Methylococcaceae</taxon>
        <taxon>Methylomagnum</taxon>
    </lineage>
</organism>
<dbReference type="GO" id="GO:0016780">
    <property type="term" value="F:phosphotransferase activity, for other substituted phosphate groups"/>
    <property type="evidence" value="ECO:0007669"/>
    <property type="project" value="InterPro"/>
</dbReference>
<proteinExistence type="predicted"/>
<dbReference type="CDD" id="cd06854">
    <property type="entry name" value="GT_WbpL_WbcO_like"/>
    <property type="match status" value="1"/>
</dbReference>
<feature type="binding site" evidence="7">
    <location>
        <position position="215"/>
    </location>
    <ligand>
        <name>Mg(2+)</name>
        <dbReference type="ChEBI" id="CHEBI:18420"/>
    </ligand>
</feature>
<dbReference type="GO" id="GO:0071555">
    <property type="term" value="P:cell wall organization"/>
    <property type="evidence" value="ECO:0007669"/>
    <property type="project" value="TreeGrafter"/>
</dbReference>
<keyword evidence="6 8" id="KW-0472">Membrane</keyword>
<evidence type="ECO:0000313" key="10">
    <source>
        <dbReference type="Proteomes" id="UP000192923"/>
    </source>
</evidence>
<keyword evidence="7" id="KW-0460">Magnesium</keyword>
<dbReference type="PANTHER" id="PTHR22926:SF3">
    <property type="entry name" value="UNDECAPRENYL-PHOSPHATE ALPHA-N-ACETYLGLUCOSAMINYL 1-PHOSPHATE TRANSFERASE"/>
    <property type="match status" value="1"/>
</dbReference>
<dbReference type="GO" id="GO:0005886">
    <property type="term" value="C:plasma membrane"/>
    <property type="evidence" value="ECO:0007669"/>
    <property type="project" value="UniProtKB-SubCell"/>
</dbReference>
<evidence type="ECO:0000256" key="1">
    <source>
        <dbReference type="ARBA" id="ARBA00004651"/>
    </source>
</evidence>
<feature type="transmembrane region" description="Helical" evidence="8">
    <location>
        <begin position="289"/>
        <end position="309"/>
    </location>
</feature>